<feature type="transmembrane region" description="Helical" evidence="6">
    <location>
        <begin position="153"/>
        <end position="174"/>
    </location>
</feature>
<name>A0A1I3TDL4_9GAMM</name>
<feature type="transmembrane region" description="Helical" evidence="6">
    <location>
        <begin position="44"/>
        <end position="64"/>
    </location>
</feature>
<protein>
    <recommendedName>
        <fullName evidence="6">Copper resistance protein D</fullName>
    </recommendedName>
</protein>
<feature type="transmembrane region" description="Helical" evidence="6">
    <location>
        <begin position="12"/>
        <end position="32"/>
    </location>
</feature>
<comment type="similarity">
    <text evidence="6">Belongs to the CopD family.</text>
</comment>
<evidence type="ECO:0000256" key="3">
    <source>
        <dbReference type="ARBA" id="ARBA00022692"/>
    </source>
</evidence>
<gene>
    <name evidence="8" type="ORF">SAMN05518863_102319</name>
</gene>
<accession>A0A1I3TDL4</accession>
<dbReference type="InterPro" id="IPR008457">
    <property type="entry name" value="Cu-R_CopD_dom"/>
</dbReference>
<dbReference type="PANTHER" id="PTHR34820">
    <property type="entry name" value="INNER MEMBRANE PROTEIN YEBZ"/>
    <property type="match status" value="1"/>
</dbReference>
<evidence type="ECO:0000256" key="5">
    <source>
        <dbReference type="ARBA" id="ARBA00023136"/>
    </source>
</evidence>
<comment type="function">
    <text evidence="6">Involved in copper resistance.</text>
</comment>
<comment type="caution">
    <text evidence="8">The sequence shown here is derived from an EMBL/GenBank/DDBJ whole genome shotgun (WGS) entry which is preliminary data.</text>
</comment>
<feature type="transmembrane region" description="Helical" evidence="6">
    <location>
        <begin position="195"/>
        <end position="217"/>
    </location>
</feature>
<proteinExistence type="inferred from homology"/>
<dbReference type="PANTHER" id="PTHR34820:SF4">
    <property type="entry name" value="INNER MEMBRANE PROTEIN YEBZ"/>
    <property type="match status" value="1"/>
</dbReference>
<feature type="domain" description="Copper resistance protein D" evidence="7">
    <location>
        <begin position="187"/>
        <end position="286"/>
    </location>
</feature>
<dbReference type="RefSeq" id="WP_008110456.1">
    <property type="nucleotide sequence ID" value="NZ_FOSD01000002.1"/>
</dbReference>
<feature type="transmembrane region" description="Helical" evidence="6">
    <location>
        <begin position="118"/>
        <end position="138"/>
    </location>
</feature>
<keyword evidence="6" id="KW-0186">Copper</keyword>
<evidence type="ECO:0000313" key="9">
    <source>
        <dbReference type="Proteomes" id="UP000198841"/>
    </source>
</evidence>
<evidence type="ECO:0000256" key="6">
    <source>
        <dbReference type="RuleBase" id="RU369037"/>
    </source>
</evidence>
<evidence type="ECO:0000259" key="7">
    <source>
        <dbReference type="Pfam" id="PF05425"/>
    </source>
</evidence>
<dbReference type="NCBIfam" id="NF033808">
    <property type="entry name" value="copper_CopD"/>
    <property type="match status" value="1"/>
</dbReference>
<comment type="subcellular location">
    <subcellularLocation>
        <location evidence="6">Cell inner membrane</location>
        <topology evidence="6">Multi-pass membrane protein</topology>
    </subcellularLocation>
    <subcellularLocation>
        <location evidence="1">Cell membrane</location>
        <topology evidence="1">Multi-pass membrane protein</topology>
    </subcellularLocation>
</comment>
<dbReference type="Pfam" id="PF05425">
    <property type="entry name" value="CopD"/>
    <property type="match status" value="1"/>
</dbReference>
<feature type="transmembrane region" description="Helical" evidence="6">
    <location>
        <begin position="94"/>
        <end position="111"/>
    </location>
</feature>
<keyword evidence="6" id="KW-0997">Cell inner membrane</keyword>
<keyword evidence="4 6" id="KW-1133">Transmembrane helix</keyword>
<evidence type="ECO:0000256" key="2">
    <source>
        <dbReference type="ARBA" id="ARBA00022475"/>
    </source>
</evidence>
<keyword evidence="5 6" id="KW-0472">Membrane</keyword>
<evidence type="ECO:0000256" key="1">
    <source>
        <dbReference type="ARBA" id="ARBA00004651"/>
    </source>
</evidence>
<feature type="transmembrane region" description="Helical" evidence="6">
    <location>
        <begin position="272"/>
        <end position="290"/>
    </location>
</feature>
<sequence>MSLSTLWIGLRALHFLSVLLLAGSAFYTALLAPRRYRPLLSQRLGLILRTSALLSLFSALLMLATQTGLMSGDWRNVSDSATWQAVLSTRFGQVWRWEIAFALLSTLALLLRGTLRQNLLLCSGLLQLMALAGVGHAAMRDGWPGLLQQGNHALHLIAAAFWAGGLLPLLVLMREARQIAFRTDAIRCMMRFSRYGHLAVALALLTGTINSLLIAGSPLNWQATLWSELLVVKVLLVMLMIAIALTNRYLLVPRFRLAASNTAHLFIRLTQLELLLAVIVIGLVSVFATLSPA</sequence>
<dbReference type="InterPro" id="IPR047689">
    <property type="entry name" value="CopD"/>
</dbReference>
<evidence type="ECO:0000313" key="8">
    <source>
        <dbReference type="EMBL" id="SFJ68499.1"/>
    </source>
</evidence>
<keyword evidence="3 6" id="KW-0812">Transmembrane</keyword>
<evidence type="ECO:0000256" key="4">
    <source>
        <dbReference type="ARBA" id="ARBA00022989"/>
    </source>
</evidence>
<dbReference type="Proteomes" id="UP000198841">
    <property type="component" value="Unassembled WGS sequence"/>
</dbReference>
<keyword evidence="9" id="KW-1185">Reference proteome</keyword>
<dbReference type="EMBL" id="FOSD01000002">
    <property type="protein sequence ID" value="SFJ68499.1"/>
    <property type="molecule type" value="Genomic_DNA"/>
</dbReference>
<keyword evidence="2 6" id="KW-1003">Cell membrane</keyword>
<dbReference type="InterPro" id="IPR032694">
    <property type="entry name" value="CopC/D"/>
</dbReference>
<organism evidence="8 9">
    <name type="scientific">Candidatus Pantoea symbiotica</name>
    <dbReference type="NCBI Taxonomy" id="1884370"/>
    <lineage>
        <taxon>Bacteria</taxon>
        <taxon>Pseudomonadati</taxon>
        <taxon>Pseudomonadota</taxon>
        <taxon>Gammaproteobacteria</taxon>
        <taxon>Enterobacterales</taxon>
        <taxon>Erwiniaceae</taxon>
        <taxon>Pantoea</taxon>
    </lineage>
</organism>
<feature type="transmembrane region" description="Helical" evidence="6">
    <location>
        <begin position="229"/>
        <end position="251"/>
    </location>
</feature>
<reference evidence="8 9" key="1">
    <citation type="submission" date="2016-10" db="EMBL/GenBank/DDBJ databases">
        <authorList>
            <person name="Varghese N."/>
            <person name="Submissions S."/>
        </authorList>
    </citation>
    <scope>NUCLEOTIDE SEQUENCE [LARGE SCALE GENOMIC DNA]</scope>
    <source>
        <strain evidence="8 9">YR512</strain>
    </source>
</reference>